<feature type="domain" description="Chorismate-utilising enzyme C-terminal" evidence="7">
    <location>
        <begin position="128"/>
        <end position="381"/>
    </location>
</feature>
<dbReference type="PANTHER" id="PTHR11236">
    <property type="entry name" value="AMINOBENZOATE/ANTHRANILATE SYNTHASE"/>
    <property type="match status" value="1"/>
</dbReference>
<dbReference type="InterPro" id="IPR019999">
    <property type="entry name" value="Anth_synth_I-like"/>
</dbReference>
<comment type="cofactor">
    <cofactor evidence="1 6">
        <name>pyridoxal 5'-phosphate</name>
        <dbReference type="ChEBI" id="CHEBI:597326"/>
    </cofactor>
</comment>
<dbReference type="SUPFAM" id="SSF56752">
    <property type="entry name" value="D-aminoacid aminotransferase-like PLP-dependent enzymes"/>
    <property type="match status" value="1"/>
</dbReference>
<sequence>MDLKLLSDSDPFVLFEDARPGGSVARLFTGPCETVVAWTLDEVAPALEALRAGLKRGRHAAGWFSYEAGHEFEPRLAARVKRRDAGAFPLVWFGLFERAELVTREALERALPDGAGAWLSAPRPRMTRAAYAQKFARTQCYIADGDVYQINLSYRADLTVLGDPLAAYARLRGAGQGGWSAVVYNGDQWLLSTSPELFFRLSDGAIEARPMKGTAKRRSDPEADRLVAEALRRDPKELAENVMIVDLLRNDISRLAKRGSVHVSELFKVETYPTLHTLTSTVKAEIEDKYDAVDVLRTLFPCGSITGAPKIRAMEIIDELETDERGAYTGSIGWMAPDGSAEFNVAIRTIAIDGARAEVGLGAAVVADSTLDGEWEECRTKGAFITANAPAFDLIETMRFEPGAGVSWIELHLARLEASARTFGFGFDAAGIRDAIAAAIAGAAPSVVRLLLGADGLPRIELKPLPAFPAAGASVAVAPLPVDARDFRLRHKTTLRDFYDDARAGSDADEVVFLDGEGFVTEGSFTNVFVERDGMLVTPPLMRGLLPGVLRADLIASGRAREGDLRAADLGRGFFVGNAVRGLVAARLATPVLRRAAS</sequence>
<reference evidence="9" key="1">
    <citation type="submission" date="2019-12" db="EMBL/GenBank/DDBJ databases">
        <title>Complete genome of Terracaulis silvestris 0127_4.</title>
        <authorList>
            <person name="Vieira S."/>
            <person name="Riedel T."/>
            <person name="Sproer C."/>
            <person name="Pascual J."/>
            <person name="Boedeker C."/>
            <person name="Overmann J."/>
        </authorList>
    </citation>
    <scope>NUCLEOTIDE SEQUENCE [LARGE SCALE GENOMIC DNA]</scope>
    <source>
        <strain evidence="9">0127_4</strain>
    </source>
</reference>
<evidence type="ECO:0000256" key="1">
    <source>
        <dbReference type="ARBA" id="ARBA00001933"/>
    </source>
</evidence>
<dbReference type="InterPro" id="IPR018300">
    <property type="entry name" value="Aminotrans_IV_CS"/>
</dbReference>
<dbReference type="KEGG" id="tsv:DSM104635_00384"/>
<organism evidence="8 9">
    <name type="scientific">Terricaulis silvestris</name>
    <dbReference type="NCBI Taxonomy" id="2686094"/>
    <lineage>
        <taxon>Bacteria</taxon>
        <taxon>Pseudomonadati</taxon>
        <taxon>Pseudomonadota</taxon>
        <taxon>Alphaproteobacteria</taxon>
        <taxon>Caulobacterales</taxon>
        <taxon>Caulobacteraceae</taxon>
        <taxon>Terricaulis</taxon>
    </lineage>
</organism>
<dbReference type="Proteomes" id="UP000431269">
    <property type="component" value="Chromosome"/>
</dbReference>
<evidence type="ECO:0000313" key="9">
    <source>
        <dbReference type="Proteomes" id="UP000431269"/>
    </source>
</evidence>
<keyword evidence="8" id="KW-0808">Transferase</keyword>
<dbReference type="Pfam" id="PF00425">
    <property type="entry name" value="Chorismate_bind"/>
    <property type="match status" value="1"/>
</dbReference>
<dbReference type="PRINTS" id="PR00095">
    <property type="entry name" value="ANTSNTHASEI"/>
</dbReference>
<dbReference type="Gene3D" id="3.60.120.10">
    <property type="entry name" value="Anthranilate synthase"/>
    <property type="match status" value="1"/>
</dbReference>
<dbReference type="Pfam" id="PF01063">
    <property type="entry name" value="Aminotran_4"/>
    <property type="match status" value="1"/>
</dbReference>
<dbReference type="EMBL" id="CP047045">
    <property type="protein sequence ID" value="QGZ93572.1"/>
    <property type="molecule type" value="Genomic_DNA"/>
</dbReference>
<proteinExistence type="inferred from homology"/>
<keyword evidence="9" id="KW-1185">Reference proteome</keyword>
<dbReference type="InterPro" id="IPR043132">
    <property type="entry name" value="BCAT-like_C"/>
</dbReference>
<keyword evidence="4 6" id="KW-0663">Pyridoxal phosphate</keyword>
<dbReference type="GO" id="GO:0046820">
    <property type="term" value="F:4-amino-4-deoxychorismate synthase activity"/>
    <property type="evidence" value="ECO:0007669"/>
    <property type="project" value="TreeGrafter"/>
</dbReference>
<dbReference type="GO" id="GO:0000162">
    <property type="term" value="P:L-tryptophan biosynthetic process"/>
    <property type="evidence" value="ECO:0007669"/>
    <property type="project" value="TreeGrafter"/>
</dbReference>
<dbReference type="Gene3D" id="3.20.10.10">
    <property type="entry name" value="D-amino Acid Aminotransferase, subunit A, domain 2"/>
    <property type="match status" value="1"/>
</dbReference>
<evidence type="ECO:0000256" key="4">
    <source>
        <dbReference type="ARBA" id="ARBA00022898"/>
    </source>
</evidence>
<evidence type="ECO:0000313" key="8">
    <source>
        <dbReference type="EMBL" id="QGZ93572.1"/>
    </source>
</evidence>
<accession>A0A6I6MPX1</accession>
<evidence type="ECO:0000256" key="5">
    <source>
        <dbReference type="RuleBase" id="RU004106"/>
    </source>
</evidence>
<dbReference type="InterPro" id="IPR005801">
    <property type="entry name" value="ADC_synthase"/>
</dbReference>
<dbReference type="InterPro" id="IPR036038">
    <property type="entry name" value="Aminotransferase-like"/>
</dbReference>
<evidence type="ECO:0000259" key="7">
    <source>
        <dbReference type="Pfam" id="PF00425"/>
    </source>
</evidence>
<evidence type="ECO:0000256" key="3">
    <source>
        <dbReference type="ARBA" id="ARBA00014472"/>
    </source>
</evidence>
<keyword evidence="8" id="KW-0032">Aminotransferase</keyword>
<dbReference type="NCBIfam" id="TIGR00553">
    <property type="entry name" value="pabB"/>
    <property type="match status" value="1"/>
</dbReference>
<dbReference type="PANTHER" id="PTHR11236:SF50">
    <property type="entry name" value="AMINODEOXYCHORISMATE SYNTHASE COMPONENT 1"/>
    <property type="match status" value="1"/>
</dbReference>
<dbReference type="Gene3D" id="3.30.470.10">
    <property type="match status" value="1"/>
</dbReference>
<dbReference type="PROSITE" id="PS00770">
    <property type="entry name" value="AA_TRANSFER_CLASS_4"/>
    <property type="match status" value="1"/>
</dbReference>
<dbReference type="GO" id="GO:0009396">
    <property type="term" value="P:folic acid-containing compound biosynthetic process"/>
    <property type="evidence" value="ECO:0007669"/>
    <property type="project" value="InterPro"/>
</dbReference>
<evidence type="ECO:0000256" key="2">
    <source>
        <dbReference type="ARBA" id="ARBA00009320"/>
    </source>
</evidence>
<protein>
    <recommendedName>
        <fullName evidence="3">Probable branched-chain-amino-acid aminotransferase</fullName>
    </recommendedName>
</protein>
<gene>
    <name evidence="8" type="primary">pabB</name>
    <name evidence="8" type="ORF">DSM104635_00384</name>
</gene>
<dbReference type="SUPFAM" id="SSF56322">
    <property type="entry name" value="ADC synthase"/>
    <property type="match status" value="1"/>
</dbReference>
<dbReference type="InterPro" id="IPR043131">
    <property type="entry name" value="BCAT-like_N"/>
</dbReference>
<dbReference type="InterPro" id="IPR005802">
    <property type="entry name" value="ADC_synth_comp_1"/>
</dbReference>
<evidence type="ECO:0000256" key="6">
    <source>
        <dbReference type="RuleBase" id="RU004516"/>
    </source>
</evidence>
<dbReference type="InterPro" id="IPR001544">
    <property type="entry name" value="Aminotrans_IV"/>
</dbReference>
<name>A0A6I6MPX1_9CAUL</name>
<comment type="similarity">
    <text evidence="2 5">Belongs to the class-IV pyridoxal-phosphate-dependent aminotransferase family.</text>
</comment>
<dbReference type="AlphaFoldDB" id="A0A6I6MPX1"/>
<dbReference type="InterPro" id="IPR015890">
    <property type="entry name" value="Chorismate_C"/>
</dbReference>